<organism evidence="5">
    <name type="scientific">Hymenolepis diminuta</name>
    <name type="common">Rat tapeworm</name>
    <dbReference type="NCBI Taxonomy" id="6216"/>
    <lineage>
        <taxon>Eukaryota</taxon>
        <taxon>Metazoa</taxon>
        <taxon>Spiralia</taxon>
        <taxon>Lophotrochozoa</taxon>
        <taxon>Platyhelminthes</taxon>
        <taxon>Cestoda</taxon>
        <taxon>Eucestoda</taxon>
        <taxon>Cyclophyllidea</taxon>
        <taxon>Hymenolepididae</taxon>
        <taxon>Hymenolepis</taxon>
    </lineage>
</organism>
<accession>A0A0R3SDW1</accession>
<keyword evidence="1" id="KW-0175">Coiled coil</keyword>
<evidence type="ECO:0000313" key="5">
    <source>
        <dbReference type="WBParaSite" id="HDID_0000290501-mRNA-1"/>
    </source>
</evidence>
<sequence length="285" mass="32622">MVSSNEDCVQCKILSQILQESMESVKALNSRVTDLKIQLLTLQSQIHQDVMSVEYDIGNLRAELDKKNAENEDLKAQLQEVLSRFKDLKIKAERRAKLLHHVMAEYNAMTKEYEIMKSETTVLQQKNTEMYELMVKQEKQIEQLEQSVQVLEAENNELRRSRIIDASTKQWYGECNHNCSKHPRSYPHLSVHGHLGEVIPEGEPCPPCDICTEAEAWAQGLMDTAPKFSDSLRKNFQSTLPLRLRPPLYQSSSSTPFSTMKKGTSDSSKDEKGKLSVIEFVFNAR</sequence>
<dbReference type="OrthoDB" id="6265878at2759"/>
<evidence type="ECO:0000256" key="1">
    <source>
        <dbReference type="SAM" id="Coils"/>
    </source>
</evidence>
<name>A0A0R3SDW1_HYMDI</name>
<feature type="region of interest" description="Disordered" evidence="2">
    <location>
        <begin position="246"/>
        <end position="272"/>
    </location>
</feature>
<reference evidence="3 4" key="2">
    <citation type="submission" date="2018-11" db="EMBL/GenBank/DDBJ databases">
        <authorList>
            <consortium name="Pathogen Informatics"/>
        </authorList>
    </citation>
    <scope>NUCLEOTIDE SEQUENCE [LARGE SCALE GENOMIC DNA]</scope>
</reference>
<dbReference type="WBParaSite" id="HDID_0000290501-mRNA-1">
    <property type="protein sequence ID" value="HDID_0000290501-mRNA-1"/>
    <property type="gene ID" value="HDID_0000290501"/>
</dbReference>
<evidence type="ECO:0000313" key="4">
    <source>
        <dbReference type="Proteomes" id="UP000274504"/>
    </source>
</evidence>
<dbReference type="Proteomes" id="UP000274504">
    <property type="component" value="Unassembled WGS sequence"/>
</dbReference>
<reference evidence="5" key="1">
    <citation type="submission" date="2017-02" db="UniProtKB">
        <authorList>
            <consortium name="WormBaseParasite"/>
        </authorList>
    </citation>
    <scope>IDENTIFICATION</scope>
</reference>
<feature type="compositionally biased region" description="Polar residues" evidence="2">
    <location>
        <begin position="249"/>
        <end position="262"/>
    </location>
</feature>
<evidence type="ECO:0000256" key="2">
    <source>
        <dbReference type="SAM" id="MobiDB-lite"/>
    </source>
</evidence>
<evidence type="ECO:0000313" key="3">
    <source>
        <dbReference type="EMBL" id="VDL23713.1"/>
    </source>
</evidence>
<dbReference type="EMBL" id="UYSG01000784">
    <property type="protein sequence ID" value="VDL23713.1"/>
    <property type="molecule type" value="Genomic_DNA"/>
</dbReference>
<dbReference type="STRING" id="6216.A0A0R3SDW1"/>
<dbReference type="AlphaFoldDB" id="A0A0R3SDW1"/>
<feature type="compositionally biased region" description="Basic and acidic residues" evidence="2">
    <location>
        <begin position="263"/>
        <end position="272"/>
    </location>
</feature>
<dbReference type="Gene3D" id="1.10.287.1490">
    <property type="match status" value="1"/>
</dbReference>
<feature type="coiled-coil region" evidence="1">
    <location>
        <begin position="127"/>
        <end position="161"/>
    </location>
</feature>
<protein>
    <submittedName>
        <fullName evidence="5">CC2-LZ domain-containing protein</fullName>
    </submittedName>
</protein>
<gene>
    <name evidence="3" type="ORF">HDID_LOCUS2903</name>
</gene>
<feature type="coiled-coil region" evidence="1">
    <location>
        <begin position="18"/>
        <end position="95"/>
    </location>
</feature>
<proteinExistence type="predicted"/>